<evidence type="ECO:0000256" key="1">
    <source>
        <dbReference type="ARBA" id="ARBA00007357"/>
    </source>
</evidence>
<sequence length="106" mass="11945">MENMADTGGLQVALKAYKSSLYYEAEMNTSLPDLELYSPEQLFFIRFAQTFCAVSSTRRPVGSRDPHSLEKYRVLASVSNFKEFSQAFECAPESPMNRGEEGCDLL</sequence>
<dbReference type="InterPro" id="IPR000718">
    <property type="entry name" value="Peptidase_M13"/>
</dbReference>
<gene>
    <name evidence="3" type="primary">ECE1</name>
</gene>
<dbReference type="GO" id="GO:0016485">
    <property type="term" value="P:protein processing"/>
    <property type="evidence" value="ECO:0007669"/>
    <property type="project" value="TreeGrafter"/>
</dbReference>
<accession>A0A0K2UWA6</accession>
<dbReference type="GO" id="GO:0005886">
    <property type="term" value="C:plasma membrane"/>
    <property type="evidence" value="ECO:0007669"/>
    <property type="project" value="TreeGrafter"/>
</dbReference>
<feature type="domain" description="Peptidase M13 C-terminal" evidence="2">
    <location>
        <begin position="2"/>
        <end position="100"/>
    </location>
</feature>
<evidence type="ECO:0000259" key="2">
    <source>
        <dbReference type="Pfam" id="PF01431"/>
    </source>
</evidence>
<dbReference type="InterPro" id="IPR018497">
    <property type="entry name" value="Peptidase_M13_C"/>
</dbReference>
<dbReference type="SUPFAM" id="SSF55486">
    <property type="entry name" value="Metalloproteases ('zincins'), catalytic domain"/>
    <property type="match status" value="1"/>
</dbReference>
<dbReference type="OrthoDB" id="6475849at2759"/>
<dbReference type="PANTHER" id="PTHR11733">
    <property type="entry name" value="ZINC METALLOPROTEASE FAMILY M13 NEPRILYSIN-RELATED"/>
    <property type="match status" value="1"/>
</dbReference>
<evidence type="ECO:0000313" key="3">
    <source>
        <dbReference type="EMBL" id="CDW42539.1"/>
    </source>
</evidence>
<dbReference type="PROSITE" id="PS51885">
    <property type="entry name" value="NEPRILYSIN"/>
    <property type="match status" value="1"/>
</dbReference>
<dbReference type="Gene3D" id="3.40.390.10">
    <property type="entry name" value="Collagenase (Catalytic Domain)"/>
    <property type="match status" value="1"/>
</dbReference>
<organism evidence="3">
    <name type="scientific">Lepeophtheirus salmonis</name>
    <name type="common">Salmon louse</name>
    <name type="synonym">Caligus salmonis</name>
    <dbReference type="NCBI Taxonomy" id="72036"/>
    <lineage>
        <taxon>Eukaryota</taxon>
        <taxon>Metazoa</taxon>
        <taxon>Ecdysozoa</taxon>
        <taxon>Arthropoda</taxon>
        <taxon>Crustacea</taxon>
        <taxon>Multicrustacea</taxon>
        <taxon>Hexanauplia</taxon>
        <taxon>Copepoda</taxon>
        <taxon>Siphonostomatoida</taxon>
        <taxon>Caligidae</taxon>
        <taxon>Lepeophtheirus</taxon>
    </lineage>
</organism>
<protein>
    <submittedName>
        <fullName evidence="3">Endothelin converting enzyme 1 [Echinops telfairi]</fullName>
    </submittedName>
</protein>
<dbReference type="Pfam" id="PF01431">
    <property type="entry name" value="Peptidase_M13"/>
    <property type="match status" value="1"/>
</dbReference>
<name>A0A0K2UWA6_LEPSM</name>
<dbReference type="GO" id="GO:0004222">
    <property type="term" value="F:metalloendopeptidase activity"/>
    <property type="evidence" value="ECO:0007669"/>
    <property type="project" value="InterPro"/>
</dbReference>
<dbReference type="InterPro" id="IPR024079">
    <property type="entry name" value="MetalloPept_cat_dom_sf"/>
</dbReference>
<dbReference type="AlphaFoldDB" id="A0A0K2UWA6"/>
<reference evidence="3" key="1">
    <citation type="submission" date="2014-05" db="EMBL/GenBank/DDBJ databases">
        <authorList>
            <person name="Chronopoulou M."/>
        </authorList>
    </citation>
    <scope>NUCLEOTIDE SEQUENCE</scope>
    <source>
        <tissue evidence="3">Whole organism</tissue>
    </source>
</reference>
<proteinExistence type="inferred from homology"/>
<comment type="similarity">
    <text evidence="1">Belongs to the peptidase M13 family.</text>
</comment>
<dbReference type="PANTHER" id="PTHR11733:SF167">
    <property type="entry name" value="FI17812P1-RELATED"/>
    <property type="match status" value="1"/>
</dbReference>
<dbReference type="EMBL" id="HACA01025178">
    <property type="protein sequence ID" value="CDW42539.1"/>
    <property type="molecule type" value="Transcribed_RNA"/>
</dbReference>